<dbReference type="Proteomes" id="UP001056120">
    <property type="component" value="Linkage Group LG18"/>
</dbReference>
<sequence>MLNFLASVIIIFFGLSYLKRVVLVAPFLPDPPECILMLVFNLLSCSCHFLYHMFLLLIDIENFVLVFLQWSMLYVI</sequence>
<reference evidence="1 2" key="2">
    <citation type="journal article" date="2022" name="Mol. Ecol. Resour.">
        <title>The genomes of chicory, endive, great burdock and yacon provide insights into Asteraceae paleo-polyploidization history and plant inulin production.</title>
        <authorList>
            <person name="Fan W."/>
            <person name="Wang S."/>
            <person name="Wang H."/>
            <person name="Wang A."/>
            <person name="Jiang F."/>
            <person name="Liu H."/>
            <person name="Zhao H."/>
            <person name="Xu D."/>
            <person name="Zhang Y."/>
        </authorList>
    </citation>
    <scope>NUCLEOTIDE SEQUENCE [LARGE SCALE GENOMIC DNA]</scope>
    <source>
        <strain evidence="2">cv. Yunnan</strain>
        <tissue evidence="1">Leaves</tissue>
    </source>
</reference>
<protein>
    <submittedName>
        <fullName evidence="1">Uncharacterized protein</fullName>
    </submittedName>
</protein>
<accession>A0ACB9EAY1</accession>
<name>A0ACB9EAY1_9ASTR</name>
<reference evidence="2" key="1">
    <citation type="journal article" date="2022" name="Mol. Ecol. Resour.">
        <title>The genomes of chicory, endive, great burdock and yacon provide insights into Asteraceae palaeo-polyploidization history and plant inulin production.</title>
        <authorList>
            <person name="Fan W."/>
            <person name="Wang S."/>
            <person name="Wang H."/>
            <person name="Wang A."/>
            <person name="Jiang F."/>
            <person name="Liu H."/>
            <person name="Zhao H."/>
            <person name="Xu D."/>
            <person name="Zhang Y."/>
        </authorList>
    </citation>
    <scope>NUCLEOTIDE SEQUENCE [LARGE SCALE GENOMIC DNA]</scope>
    <source>
        <strain evidence="2">cv. Yunnan</strain>
    </source>
</reference>
<comment type="caution">
    <text evidence="1">The sequence shown here is derived from an EMBL/GenBank/DDBJ whole genome shotgun (WGS) entry which is preliminary data.</text>
</comment>
<proteinExistence type="predicted"/>
<keyword evidence="2" id="KW-1185">Reference proteome</keyword>
<evidence type="ECO:0000313" key="2">
    <source>
        <dbReference type="Proteomes" id="UP001056120"/>
    </source>
</evidence>
<gene>
    <name evidence="1" type="ORF">L1987_55989</name>
</gene>
<organism evidence="1 2">
    <name type="scientific">Smallanthus sonchifolius</name>
    <dbReference type="NCBI Taxonomy" id="185202"/>
    <lineage>
        <taxon>Eukaryota</taxon>
        <taxon>Viridiplantae</taxon>
        <taxon>Streptophyta</taxon>
        <taxon>Embryophyta</taxon>
        <taxon>Tracheophyta</taxon>
        <taxon>Spermatophyta</taxon>
        <taxon>Magnoliopsida</taxon>
        <taxon>eudicotyledons</taxon>
        <taxon>Gunneridae</taxon>
        <taxon>Pentapetalae</taxon>
        <taxon>asterids</taxon>
        <taxon>campanulids</taxon>
        <taxon>Asterales</taxon>
        <taxon>Asteraceae</taxon>
        <taxon>Asteroideae</taxon>
        <taxon>Heliantheae alliance</taxon>
        <taxon>Millerieae</taxon>
        <taxon>Smallanthus</taxon>
    </lineage>
</organism>
<dbReference type="EMBL" id="CM042035">
    <property type="protein sequence ID" value="KAI3756173.1"/>
    <property type="molecule type" value="Genomic_DNA"/>
</dbReference>
<evidence type="ECO:0000313" key="1">
    <source>
        <dbReference type="EMBL" id="KAI3756173.1"/>
    </source>
</evidence>